<evidence type="ECO:0000313" key="3">
    <source>
        <dbReference type="Proteomes" id="UP000184050"/>
    </source>
</evidence>
<feature type="domain" description="Transposase IS200-like" evidence="1">
    <location>
        <begin position="5"/>
        <end position="119"/>
    </location>
</feature>
<dbReference type="SMART" id="SM01321">
    <property type="entry name" value="Y1_Tnp"/>
    <property type="match status" value="1"/>
</dbReference>
<dbReference type="Proteomes" id="UP000184050">
    <property type="component" value="Unassembled WGS sequence"/>
</dbReference>
<dbReference type="Gene3D" id="3.30.70.1290">
    <property type="entry name" value="Transposase IS200-like"/>
    <property type="match status" value="1"/>
</dbReference>
<dbReference type="EMBL" id="FQZE01000014">
    <property type="protein sequence ID" value="SHJ25206.1"/>
    <property type="molecule type" value="Genomic_DNA"/>
</dbReference>
<dbReference type="GO" id="GO:0003677">
    <property type="term" value="F:DNA binding"/>
    <property type="evidence" value="ECO:0007669"/>
    <property type="project" value="InterPro"/>
</dbReference>
<dbReference type="Pfam" id="PF01797">
    <property type="entry name" value="Y1_Tnp"/>
    <property type="match status" value="1"/>
</dbReference>
<dbReference type="InterPro" id="IPR036515">
    <property type="entry name" value="Transposase_17_sf"/>
</dbReference>
<organism evidence="2 3">
    <name type="scientific">Tangfeifania diversioriginum</name>
    <dbReference type="NCBI Taxonomy" id="1168035"/>
    <lineage>
        <taxon>Bacteria</taxon>
        <taxon>Pseudomonadati</taxon>
        <taxon>Bacteroidota</taxon>
        <taxon>Bacteroidia</taxon>
        <taxon>Marinilabiliales</taxon>
        <taxon>Prolixibacteraceae</taxon>
        <taxon>Tangfeifania</taxon>
    </lineage>
</organism>
<dbReference type="SUPFAM" id="SSF143422">
    <property type="entry name" value="Transposase IS200-like"/>
    <property type="match status" value="1"/>
</dbReference>
<dbReference type="OrthoDB" id="9797997at2"/>
<reference evidence="2 3" key="1">
    <citation type="submission" date="2016-11" db="EMBL/GenBank/DDBJ databases">
        <authorList>
            <person name="Jaros S."/>
            <person name="Januszkiewicz K."/>
            <person name="Wedrychowicz H."/>
        </authorList>
    </citation>
    <scope>NUCLEOTIDE SEQUENCE [LARGE SCALE GENOMIC DNA]</scope>
    <source>
        <strain evidence="2 3">DSM 27063</strain>
    </source>
</reference>
<gene>
    <name evidence="2" type="ORF">SAMN05444280_11470</name>
</gene>
<dbReference type="GO" id="GO:0004803">
    <property type="term" value="F:transposase activity"/>
    <property type="evidence" value="ECO:0007669"/>
    <property type="project" value="InterPro"/>
</dbReference>
<dbReference type="GO" id="GO:0006313">
    <property type="term" value="P:DNA transposition"/>
    <property type="evidence" value="ECO:0007669"/>
    <property type="project" value="InterPro"/>
</dbReference>
<accession>A0A1M6HSK9</accession>
<sequence length="153" mass="18084">MANTYTQMNVHAVFSVKGRGNFISNNWSEQLHRYLAGTLKETKNYSLSVGGYKDHVHIFFELNPTISVSDILKNVKAKSSKWINLEGFVAGKFEWQAGYGAFTYSRSQRNDVIKYIMNQEEHHRKRSFKDEYLELLRKNEIKYEDAYLFEFYE</sequence>
<dbReference type="STRING" id="1168035.SAMN05444280_11470"/>
<proteinExistence type="predicted"/>
<name>A0A1M6HSK9_9BACT</name>
<evidence type="ECO:0000259" key="1">
    <source>
        <dbReference type="SMART" id="SM01321"/>
    </source>
</evidence>
<dbReference type="RefSeq" id="WP_073169115.1">
    <property type="nucleotide sequence ID" value="NZ_FQZE01000014.1"/>
</dbReference>
<dbReference type="NCBIfam" id="NF033573">
    <property type="entry name" value="transpos_IS200"/>
    <property type="match status" value="1"/>
</dbReference>
<dbReference type="AlphaFoldDB" id="A0A1M6HSK9"/>
<dbReference type="PANTHER" id="PTHR33360:SF2">
    <property type="entry name" value="TRANSPOSASE FOR INSERTION SEQUENCE ELEMENT IS200"/>
    <property type="match status" value="1"/>
</dbReference>
<keyword evidence="3" id="KW-1185">Reference proteome</keyword>
<dbReference type="InterPro" id="IPR002686">
    <property type="entry name" value="Transposase_17"/>
</dbReference>
<dbReference type="PANTHER" id="PTHR33360">
    <property type="entry name" value="TRANSPOSASE FOR INSERTION SEQUENCE ELEMENT IS200"/>
    <property type="match status" value="1"/>
</dbReference>
<evidence type="ECO:0000313" key="2">
    <source>
        <dbReference type="EMBL" id="SHJ25206.1"/>
    </source>
</evidence>
<protein>
    <submittedName>
        <fullName evidence="2">REP element-mobilizing transposase RayT</fullName>
    </submittedName>
</protein>